<dbReference type="AlphaFoldDB" id="A0A915NIH2"/>
<protein>
    <submittedName>
        <fullName evidence="2">Uncharacterized protein</fullName>
    </submittedName>
</protein>
<organism evidence="1 2">
    <name type="scientific">Meloidogyne floridensis</name>
    <dbReference type="NCBI Taxonomy" id="298350"/>
    <lineage>
        <taxon>Eukaryota</taxon>
        <taxon>Metazoa</taxon>
        <taxon>Ecdysozoa</taxon>
        <taxon>Nematoda</taxon>
        <taxon>Chromadorea</taxon>
        <taxon>Rhabditida</taxon>
        <taxon>Tylenchina</taxon>
        <taxon>Tylenchomorpha</taxon>
        <taxon>Tylenchoidea</taxon>
        <taxon>Meloidogynidae</taxon>
        <taxon>Meloidogyninae</taxon>
        <taxon>Meloidogyne</taxon>
    </lineage>
</organism>
<name>A0A915NIH2_9BILA</name>
<dbReference type="Proteomes" id="UP000887560">
    <property type="component" value="Unplaced"/>
</dbReference>
<evidence type="ECO:0000313" key="2">
    <source>
        <dbReference type="WBParaSite" id="scf7180000417748.g1709"/>
    </source>
</evidence>
<keyword evidence="1" id="KW-1185">Reference proteome</keyword>
<dbReference type="WBParaSite" id="scf7180000417748.g1709">
    <property type="protein sequence ID" value="scf7180000417748.g1709"/>
    <property type="gene ID" value="scf7180000417748.g1709"/>
</dbReference>
<accession>A0A915NIH2</accession>
<evidence type="ECO:0000313" key="1">
    <source>
        <dbReference type="Proteomes" id="UP000887560"/>
    </source>
</evidence>
<sequence>MVAFRIKPDGQSYLIPDNVILESDSQLNDFTILQIPGEINKQLEQKLIVAIVNFVFDGKIFGELYIAVFLKNFDGKGYCSQTLHGFTHYYDPATLKPFLNIYLDK</sequence>
<reference evidence="2" key="1">
    <citation type="submission" date="2022-11" db="UniProtKB">
        <authorList>
            <consortium name="WormBaseParasite"/>
        </authorList>
    </citation>
    <scope>IDENTIFICATION</scope>
</reference>
<proteinExistence type="predicted"/>